<dbReference type="RefSeq" id="WP_111164109.1">
    <property type="nucleotide sequence ID" value="NZ_PCDP01000076.1"/>
</dbReference>
<name>A0A2W4C9N0_9HYPH</name>
<dbReference type="OrthoDB" id="8480112at2"/>
<proteinExistence type="predicted"/>
<keyword evidence="2" id="KW-1185">Reference proteome</keyword>
<dbReference type="AlphaFoldDB" id="A0A2W4C9N0"/>
<reference evidence="1 2" key="1">
    <citation type="journal article" date="2018" name="Sci. Rep.">
        <title>Rhizobium tumorigenes sp. nov., a novel plant tumorigenic bacterium isolated from cane gall tumors on thornless blackberry.</title>
        <authorList>
            <person name="Kuzmanovi N."/>
            <person name="Smalla K."/>
            <person name="Gronow S."/>
            <person name="PuBawska J."/>
        </authorList>
    </citation>
    <scope>NUCLEOTIDE SEQUENCE [LARGE SCALE GENOMIC DNA]</scope>
    <source>
        <strain evidence="1 2">CCBAU 85046</strain>
    </source>
</reference>
<evidence type="ECO:0000313" key="2">
    <source>
        <dbReference type="Proteomes" id="UP000248925"/>
    </source>
</evidence>
<dbReference type="Proteomes" id="UP000248925">
    <property type="component" value="Unassembled WGS sequence"/>
</dbReference>
<sequence>MVTTAKLDPAAAIPTERFVEAFVAKLVGKGWKSIAPQDPRTRKALASVVGLFDRAIEDFEEQGVPWKQVVPWVRIANNLRPSPMGGIENWEFQLRSAQGFLTRVSNPSYEIVDLAIAPSTAKFELEKLTEAQRTLIDEACNLFFKESGSADRP</sequence>
<protein>
    <submittedName>
        <fullName evidence="1">Uncharacterized protein</fullName>
    </submittedName>
</protein>
<gene>
    <name evidence="1" type="ORF">CPY51_30460</name>
</gene>
<dbReference type="EMBL" id="PCDP01000076">
    <property type="protein sequence ID" value="PZM08068.1"/>
    <property type="molecule type" value="Genomic_DNA"/>
</dbReference>
<evidence type="ECO:0000313" key="1">
    <source>
        <dbReference type="EMBL" id="PZM08068.1"/>
    </source>
</evidence>
<organism evidence="1 2">
    <name type="scientific">Rhizobium tubonense</name>
    <dbReference type="NCBI Taxonomy" id="484088"/>
    <lineage>
        <taxon>Bacteria</taxon>
        <taxon>Pseudomonadati</taxon>
        <taxon>Pseudomonadota</taxon>
        <taxon>Alphaproteobacteria</taxon>
        <taxon>Hyphomicrobiales</taxon>
        <taxon>Rhizobiaceae</taxon>
        <taxon>Rhizobium/Agrobacterium group</taxon>
        <taxon>Rhizobium</taxon>
    </lineage>
</organism>
<accession>A0A2W4C9N0</accession>
<comment type="caution">
    <text evidence="1">The sequence shown here is derived from an EMBL/GenBank/DDBJ whole genome shotgun (WGS) entry which is preliminary data.</text>
</comment>